<evidence type="ECO:0000256" key="1">
    <source>
        <dbReference type="SAM" id="MobiDB-lite"/>
    </source>
</evidence>
<gene>
    <name evidence="2" type="ORF">Sgleb_20040</name>
</gene>
<sequence>MTGRGRAPGSARRWVRRGAELKGNCLKATATSSRPGVTDAALRADAGSGWTVGLGAAPGADVAVRAGTGAKAHPHRGLSAPQPHPQPRPPPSLKSPRQIGGPVQPQLA</sequence>
<accession>A0A640SRJ3</accession>
<dbReference type="EMBL" id="BLIO01000001">
    <property type="protein sequence ID" value="GFE13957.1"/>
    <property type="molecule type" value="Genomic_DNA"/>
</dbReference>
<protein>
    <submittedName>
        <fullName evidence="2">Uncharacterized protein</fullName>
    </submittedName>
</protein>
<proteinExistence type="predicted"/>
<reference evidence="2 3" key="1">
    <citation type="submission" date="2019-12" db="EMBL/GenBank/DDBJ databases">
        <title>Whole genome shotgun sequence of Streptomyces hygroscopicus subsp. glebosus NBRC 13786.</title>
        <authorList>
            <person name="Ichikawa N."/>
            <person name="Kimura A."/>
            <person name="Kitahashi Y."/>
            <person name="Komaki H."/>
            <person name="Tamura T."/>
        </authorList>
    </citation>
    <scope>NUCLEOTIDE SEQUENCE [LARGE SCALE GENOMIC DNA]</scope>
    <source>
        <strain evidence="2 3">NBRC 13786</strain>
    </source>
</reference>
<dbReference type="Proteomes" id="UP000430079">
    <property type="component" value="Unassembled WGS sequence"/>
</dbReference>
<dbReference type="AlphaFoldDB" id="A0A640SRJ3"/>
<evidence type="ECO:0000313" key="2">
    <source>
        <dbReference type="EMBL" id="GFE13957.1"/>
    </source>
</evidence>
<organism evidence="2 3">
    <name type="scientific">Streptomyces glebosus</name>
    <dbReference type="NCBI Taxonomy" id="249580"/>
    <lineage>
        <taxon>Bacteria</taxon>
        <taxon>Bacillati</taxon>
        <taxon>Actinomycetota</taxon>
        <taxon>Actinomycetes</taxon>
        <taxon>Kitasatosporales</taxon>
        <taxon>Streptomycetaceae</taxon>
        <taxon>Streptomyces</taxon>
    </lineage>
</organism>
<feature type="compositionally biased region" description="Pro residues" evidence="1">
    <location>
        <begin position="82"/>
        <end position="93"/>
    </location>
</feature>
<evidence type="ECO:0000313" key="3">
    <source>
        <dbReference type="Proteomes" id="UP000430079"/>
    </source>
</evidence>
<keyword evidence="3" id="KW-1185">Reference proteome</keyword>
<comment type="caution">
    <text evidence="2">The sequence shown here is derived from an EMBL/GenBank/DDBJ whole genome shotgun (WGS) entry which is preliminary data.</text>
</comment>
<name>A0A640SRJ3_9ACTN</name>
<feature type="region of interest" description="Disordered" evidence="1">
    <location>
        <begin position="65"/>
        <end position="108"/>
    </location>
</feature>